<accession>A0A2P5BBN5</accession>
<comment type="caution">
    <text evidence="3">The sequence shown here is derived from an EMBL/GenBank/DDBJ whole genome shotgun (WGS) entry which is preliminary data.</text>
</comment>
<evidence type="ECO:0000313" key="3">
    <source>
        <dbReference type="EMBL" id="PON46200.1"/>
    </source>
</evidence>
<proteinExistence type="predicted"/>
<dbReference type="OrthoDB" id="1182031at2759"/>
<reference evidence="4" key="1">
    <citation type="submission" date="2016-06" db="EMBL/GenBank/DDBJ databases">
        <title>Parallel loss of symbiosis genes in relatives of nitrogen-fixing non-legume Parasponia.</title>
        <authorList>
            <person name="Van Velzen R."/>
            <person name="Holmer R."/>
            <person name="Bu F."/>
            <person name="Rutten L."/>
            <person name="Van Zeijl A."/>
            <person name="Liu W."/>
            <person name="Santuari L."/>
            <person name="Cao Q."/>
            <person name="Sharma T."/>
            <person name="Shen D."/>
            <person name="Roswanjaya Y."/>
            <person name="Wardhani T."/>
            <person name="Kalhor M.S."/>
            <person name="Jansen J."/>
            <person name="Van den Hoogen J."/>
            <person name="Gungor B."/>
            <person name="Hartog M."/>
            <person name="Hontelez J."/>
            <person name="Verver J."/>
            <person name="Yang W.-C."/>
            <person name="Schijlen E."/>
            <person name="Repin R."/>
            <person name="Schilthuizen M."/>
            <person name="Schranz E."/>
            <person name="Heidstra R."/>
            <person name="Miyata K."/>
            <person name="Fedorova E."/>
            <person name="Kohlen W."/>
            <person name="Bisseling T."/>
            <person name="Smit S."/>
            <person name="Geurts R."/>
        </authorList>
    </citation>
    <scope>NUCLEOTIDE SEQUENCE [LARGE SCALE GENOMIC DNA]</scope>
    <source>
        <strain evidence="4">cv. WU1-14</strain>
    </source>
</reference>
<dbReference type="Gene3D" id="3.30.559.10">
    <property type="entry name" value="Chloramphenicol acetyltransferase-like domain"/>
    <property type="match status" value="2"/>
</dbReference>
<gene>
    <name evidence="3" type="ORF">PanWU01x14_253240</name>
</gene>
<evidence type="ECO:0000256" key="1">
    <source>
        <dbReference type="ARBA" id="ARBA00022679"/>
    </source>
</evidence>
<keyword evidence="1 3" id="KW-0808">Transferase</keyword>
<dbReference type="GO" id="GO:0016747">
    <property type="term" value="F:acyltransferase activity, transferring groups other than amino-acyl groups"/>
    <property type="evidence" value="ECO:0007669"/>
    <property type="project" value="UniProtKB-ARBA"/>
</dbReference>
<dbReference type="AlphaFoldDB" id="A0A2P5BBN5"/>
<keyword evidence="4" id="KW-1185">Reference proteome</keyword>
<dbReference type="SUPFAM" id="SSF52777">
    <property type="entry name" value="CoA-dependent acyltransferases"/>
    <property type="match status" value="1"/>
</dbReference>
<evidence type="ECO:0000256" key="2">
    <source>
        <dbReference type="ARBA" id="ARBA00023315"/>
    </source>
</evidence>
<organism evidence="3 4">
    <name type="scientific">Parasponia andersonii</name>
    <name type="common">Sponia andersonii</name>
    <dbReference type="NCBI Taxonomy" id="3476"/>
    <lineage>
        <taxon>Eukaryota</taxon>
        <taxon>Viridiplantae</taxon>
        <taxon>Streptophyta</taxon>
        <taxon>Embryophyta</taxon>
        <taxon>Tracheophyta</taxon>
        <taxon>Spermatophyta</taxon>
        <taxon>Magnoliopsida</taxon>
        <taxon>eudicotyledons</taxon>
        <taxon>Gunneridae</taxon>
        <taxon>Pentapetalae</taxon>
        <taxon>rosids</taxon>
        <taxon>fabids</taxon>
        <taxon>Rosales</taxon>
        <taxon>Cannabaceae</taxon>
        <taxon>Parasponia</taxon>
    </lineage>
</organism>
<keyword evidence="2" id="KW-0012">Acyltransferase</keyword>
<dbReference type="PANTHER" id="PTHR31625">
    <property type="match status" value="1"/>
</dbReference>
<dbReference type="EMBL" id="JXTB01000316">
    <property type="protein sequence ID" value="PON46200.1"/>
    <property type="molecule type" value="Genomic_DNA"/>
</dbReference>
<dbReference type="Pfam" id="PF02458">
    <property type="entry name" value="Transferase"/>
    <property type="match status" value="1"/>
</dbReference>
<name>A0A2P5BBN5_PARAD</name>
<protein>
    <submittedName>
        <fullName evidence="3">Transferase</fullName>
    </submittedName>
</protein>
<dbReference type="STRING" id="3476.A0A2P5BBN5"/>
<dbReference type="InterPro" id="IPR051504">
    <property type="entry name" value="Plant_metabolite_acyltrans"/>
</dbReference>
<dbReference type="Proteomes" id="UP000237105">
    <property type="component" value="Unassembled WGS sequence"/>
</dbReference>
<dbReference type="InterPro" id="IPR023213">
    <property type="entry name" value="CAT-like_dom_sf"/>
</dbReference>
<evidence type="ECO:0000313" key="4">
    <source>
        <dbReference type="Proteomes" id="UP000237105"/>
    </source>
</evidence>
<sequence length="461" mass="51233">MLKPYDPHSTSPKSLPLTFFDLIWLRIPPVQRLFFYEFPTLDHPNTNTTAFFHSLILPRLKHSLSLTLQHFLPLAGNLTWPESSHKPVVVYAEGDAVSLTVAESDADFNLLSGSEDIFQATEYHPLLPNLAMSHDRAAALALQVTLFPNSGFSIGMVTHHAILDGKTGYLFLKSWALTYRSCSSSAESSSASLPPELKPFYDRSVVKYPARLDSIYAKHWLDQGGPNNRSLMCWEGKPASSDLVRGTFQLTRSNIEKLRKTVINNQTSKEERQHPLPHISTFSLTYAYTLVCLLEAEGIIGNTKDNDKAILMAFAADFRPRLDPPLPPTYFGSCVVGKLVALETKELVGKGFGLDMAVKIIGEAIKNLTIDGAEDSLSRFSAIPNASRFYSTAGSPRFEVYNIDYGWGKLRKMDVVSIDTNRAISFSDTRNGDGVEIGLVLKKRHMEAFASLFSQGLVDDY</sequence>